<dbReference type="GO" id="GO:0000166">
    <property type="term" value="F:nucleotide binding"/>
    <property type="evidence" value="ECO:0007669"/>
    <property type="project" value="InterPro"/>
</dbReference>
<dbReference type="RefSeq" id="WP_200353730.1">
    <property type="nucleotide sequence ID" value="NZ_JAENIL010000002.1"/>
</dbReference>
<evidence type="ECO:0000259" key="2">
    <source>
        <dbReference type="Pfam" id="PF01408"/>
    </source>
</evidence>
<dbReference type="Proteomes" id="UP000617628">
    <property type="component" value="Unassembled WGS sequence"/>
</dbReference>
<dbReference type="PANTHER" id="PTHR43818">
    <property type="entry name" value="BCDNA.GH03377"/>
    <property type="match status" value="1"/>
</dbReference>
<name>A0A934VPG7_9BACT</name>
<keyword evidence="1" id="KW-0560">Oxidoreductase</keyword>
<evidence type="ECO:0000313" key="3">
    <source>
        <dbReference type="EMBL" id="MBK1875513.1"/>
    </source>
</evidence>
<dbReference type="InterPro" id="IPR036291">
    <property type="entry name" value="NAD(P)-bd_dom_sf"/>
</dbReference>
<comment type="caution">
    <text evidence="3">The sequence shown here is derived from an EMBL/GenBank/DDBJ whole genome shotgun (WGS) entry which is preliminary data.</text>
</comment>
<gene>
    <name evidence="3" type="ORF">JIN87_01470</name>
</gene>
<dbReference type="Gene3D" id="3.40.50.720">
    <property type="entry name" value="NAD(P)-binding Rossmann-like Domain"/>
    <property type="match status" value="1"/>
</dbReference>
<accession>A0A934VPG7</accession>
<dbReference type="SUPFAM" id="SSF51735">
    <property type="entry name" value="NAD(P)-binding Rossmann-fold domains"/>
    <property type="match status" value="1"/>
</dbReference>
<dbReference type="Gene3D" id="3.30.360.10">
    <property type="entry name" value="Dihydrodipicolinate Reductase, domain 2"/>
    <property type="match status" value="1"/>
</dbReference>
<evidence type="ECO:0000313" key="4">
    <source>
        <dbReference type="Proteomes" id="UP000617628"/>
    </source>
</evidence>
<keyword evidence="4" id="KW-1185">Reference proteome</keyword>
<dbReference type="PANTHER" id="PTHR43818:SF11">
    <property type="entry name" value="BCDNA.GH03377"/>
    <property type="match status" value="1"/>
</dbReference>
<organism evidence="3 4">
    <name type="scientific">Pelagicoccus mobilis</name>
    <dbReference type="NCBI Taxonomy" id="415221"/>
    <lineage>
        <taxon>Bacteria</taxon>
        <taxon>Pseudomonadati</taxon>
        <taxon>Verrucomicrobiota</taxon>
        <taxon>Opitutia</taxon>
        <taxon>Puniceicoccales</taxon>
        <taxon>Pelagicoccaceae</taxon>
        <taxon>Pelagicoccus</taxon>
    </lineage>
</organism>
<dbReference type="Pfam" id="PF01408">
    <property type="entry name" value="GFO_IDH_MocA"/>
    <property type="match status" value="1"/>
</dbReference>
<protein>
    <submittedName>
        <fullName evidence="3">Gfo/Idh/MocA family oxidoreductase</fullName>
    </submittedName>
</protein>
<dbReference type="InterPro" id="IPR000683">
    <property type="entry name" value="Gfo/Idh/MocA-like_OxRdtase_N"/>
</dbReference>
<proteinExistence type="predicted"/>
<dbReference type="SUPFAM" id="SSF55347">
    <property type="entry name" value="Glyceraldehyde-3-phosphate dehydrogenase-like, C-terminal domain"/>
    <property type="match status" value="1"/>
</dbReference>
<reference evidence="3" key="1">
    <citation type="submission" date="2021-01" db="EMBL/GenBank/DDBJ databases">
        <title>Modified the classification status of verrucomicrobia.</title>
        <authorList>
            <person name="Feng X."/>
        </authorList>
    </citation>
    <scope>NUCLEOTIDE SEQUENCE</scope>
    <source>
        <strain evidence="3">KCTC 13126</strain>
    </source>
</reference>
<dbReference type="InterPro" id="IPR050463">
    <property type="entry name" value="Gfo/Idh/MocA_oxidrdct_glycsds"/>
</dbReference>
<sequence>MQESQRKVKVGVVGCGVVATAYYLPHMLKMPEVEIVAVCDIFEDRIKACQRLYGARETYTDYYDMVAKADIEAVLILTGPGTHAPFTIAAAEAGKHILLQKPMATNMEDAIAIKKAVRDNNVIAVVEPSERSLLDFRFTEARNLIRQGVLGDPYWFALIPKGATEKNHPMAGGNPYGVGAFFSKDSGGMLFDYPYFPTAICTLLGDCKSVQGLAKVSVPERYVVPDDEYNKFLKECDDPHEANYWPVVLDKEKTQKVKMGAPDNIYSLYEMKSGWIGACHVGRLFQPAHPMSTYGNLEIYGSEGNLLLHTDSLVSINSTRTDLLPETDENGWYNIPDMEGVRRIRGPVPPDGGFNYYHVSTDHFIDCILHNKQPLIDVDWGLHITEMMCGAIISAETGQRYEMTTSTGVEF</sequence>
<feature type="domain" description="Gfo/Idh/MocA-like oxidoreductase N-terminal" evidence="2">
    <location>
        <begin position="8"/>
        <end position="126"/>
    </location>
</feature>
<evidence type="ECO:0000256" key="1">
    <source>
        <dbReference type="ARBA" id="ARBA00023002"/>
    </source>
</evidence>
<dbReference type="AlphaFoldDB" id="A0A934VPG7"/>
<dbReference type="EMBL" id="JAENIL010000002">
    <property type="protein sequence ID" value="MBK1875513.1"/>
    <property type="molecule type" value="Genomic_DNA"/>
</dbReference>
<dbReference type="GO" id="GO:0016491">
    <property type="term" value="F:oxidoreductase activity"/>
    <property type="evidence" value="ECO:0007669"/>
    <property type="project" value="UniProtKB-KW"/>
</dbReference>